<feature type="compositionally biased region" description="Polar residues" evidence="5">
    <location>
        <begin position="628"/>
        <end position="641"/>
    </location>
</feature>
<dbReference type="GO" id="GO:0003729">
    <property type="term" value="F:mRNA binding"/>
    <property type="evidence" value="ECO:0007669"/>
    <property type="project" value="UniProtKB-UniRule"/>
</dbReference>
<evidence type="ECO:0000256" key="3">
    <source>
        <dbReference type="ARBA" id="ARBA00022884"/>
    </source>
</evidence>
<dbReference type="OrthoDB" id="306690at2759"/>
<comment type="caution">
    <text evidence="7">The sequence shown here is derived from an EMBL/GenBank/DDBJ whole genome shotgun (WGS) entry which is preliminary data.</text>
</comment>
<organism evidence="7 8">
    <name type="scientific">Coptis chinensis</name>
    <dbReference type="NCBI Taxonomy" id="261450"/>
    <lineage>
        <taxon>Eukaryota</taxon>
        <taxon>Viridiplantae</taxon>
        <taxon>Streptophyta</taxon>
        <taxon>Embryophyta</taxon>
        <taxon>Tracheophyta</taxon>
        <taxon>Spermatophyta</taxon>
        <taxon>Magnoliopsida</taxon>
        <taxon>Ranunculales</taxon>
        <taxon>Ranunculaceae</taxon>
        <taxon>Coptidoideae</taxon>
        <taxon>Coptis</taxon>
    </lineage>
</organism>
<evidence type="ECO:0000256" key="5">
    <source>
        <dbReference type="SAM" id="MobiDB-lite"/>
    </source>
</evidence>
<dbReference type="GO" id="GO:0005737">
    <property type="term" value="C:cytoplasm"/>
    <property type="evidence" value="ECO:0007669"/>
    <property type="project" value="UniProtKB-SubCell"/>
</dbReference>
<reference evidence="7 8" key="1">
    <citation type="submission" date="2020-10" db="EMBL/GenBank/DDBJ databases">
        <title>The Coptis chinensis genome and diversification of protoberbering-type alkaloids.</title>
        <authorList>
            <person name="Wang B."/>
            <person name="Shu S."/>
            <person name="Song C."/>
            <person name="Liu Y."/>
        </authorList>
    </citation>
    <scope>NUCLEOTIDE SEQUENCE [LARGE SCALE GENOMIC DNA]</scope>
    <source>
        <strain evidence="7">HL-2020</strain>
        <tissue evidence="7">Leaf</tissue>
    </source>
</reference>
<accession>A0A835H895</accession>
<keyword evidence="2" id="KW-0963">Cytoplasm</keyword>
<feature type="compositionally biased region" description="Low complexity" evidence="5">
    <location>
        <begin position="276"/>
        <end position="290"/>
    </location>
</feature>
<comment type="function">
    <text evidence="4">Specifically recognizes and binds N6-methyladenosine (m6A)-containing RNAs, and regulates mRNA stability. M6A is a modification present at internal sites of mRNAs and some non-coding RNAs and plays a role in mRNA stability and processing.</text>
</comment>
<dbReference type="AlphaFoldDB" id="A0A835H895"/>
<comment type="subcellular location">
    <subcellularLocation>
        <location evidence="1">Cytoplasm</location>
    </subcellularLocation>
</comment>
<comment type="similarity">
    <text evidence="4">Belongs to the YTHDF family.</text>
</comment>
<proteinExistence type="inferred from homology"/>
<evidence type="ECO:0000313" key="7">
    <source>
        <dbReference type="EMBL" id="KAF9595111.1"/>
    </source>
</evidence>
<gene>
    <name evidence="7" type="ORF">IFM89_037045</name>
</gene>
<sequence length="756" mass="82205">MVTEAFLVEMSSDSCKRLNFRLRGGSPSMASYTGSEHETTEIYMIQGSESSPHLATTPSLGQFGVMDNEGGPEFIVDQGLYYPASTNYYGYYCTGFEPTGEWDENQRFFGLDGPNLPYAGLQNENLPYVYYTPSYGYAQSPYNPYNPYIPGAVIGVDGSVVGMQQYYTGSTYQPPASPTYYPLLVQPKTESTPSNAQESHLISAGATNTNGGDGPGSKQHLPPTSGSIVKIPPRPSPGDVRAEQGDRTSSQPHSSGKRSEVSKANVTNSKQLPTHSSASVGVSRAASSQVTQGRNASGSVQATDQLTFGQVPSLHAPVKVAMPVTNGISDFGTNARGWPMVEKSRPRFQYSGIMNNGSGNSDFFSEQNRGPRTNKSRGQWMPSTSLEVNSANTGTTGGHGKIIIHADQYNKEDFAVSYSEGKFFVIKSYSEDDVHKSIKYNVWSSTPNGNKRLDSAYADAQRVAAGYPRGCPVFLFFSVNASGQFCGVAEMIGPVDFNKDMDFWQQDKWSGSFPVKWHIVKDVPNTNFRHIILENNENKPVTNSRDTQEIKYRQGMEMLKIFKNYTFKTSILDDFMYYEQRQKVMQEEKARLHGKSYDSSFYTPAFVPLKKANGVTDRPPSADETANRHNQLTSSGRKAASTTEQVALNVDVINSSGSEEGNAKKNPVEDANDVTSILKIGSLSIDSKNVEAQPTATVTIASTNTVDVFTVGSMPVKVNGFSEASSATLTVGSIPIVTKGLTVDKQNTGKSSSAGM</sequence>
<feature type="compositionally biased region" description="Polar residues" evidence="5">
    <location>
        <begin position="262"/>
        <end position="275"/>
    </location>
</feature>
<dbReference type="PANTHER" id="PTHR12357:SF92">
    <property type="entry name" value="YTH DOMAIN-CONTAINING FAMILY PROTEIN"/>
    <property type="match status" value="1"/>
</dbReference>
<dbReference type="Pfam" id="PF04146">
    <property type="entry name" value="YTH"/>
    <property type="match status" value="1"/>
</dbReference>
<feature type="region of interest" description="Disordered" evidence="5">
    <location>
        <begin position="359"/>
        <end position="381"/>
    </location>
</feature>
<dbReference type="FunFam" id="3.10.590.10:FF:000001">
    <property type="entry name" value="YTH domain family 1, isoform CRA_a"/>
    <property type="match status" value="1"/>
</dbReference>
<dbReference type="GO" id="GO:0061157">
    <property type="term" value="P:mRNA destabilization"/>
    <property type="evidence" value="ECO:0007669"/>
    <property type="project" value="TreeGrafter"/>
</dbReference>
<dbReference type="EMBL" id="JADFTS010000008">
    <property type="protein sequence ID" value="KAF9595111.1"/>
    <property type="molecule type" value="Genomic_DNA"/>
</dbReference>
<keyword evidence="3 4" id="KW-0694">RNA-binding</keyword>
<dbReference type="GO" id="GO:1990247">
    <property type="term" value="F:N6-methyladenosine-containing RNA reader activity"/>
    <property type="evidence" value="ECO:0007669"/>
    <property type="project" value="UniProtKB-UniRule"/>
</dbReference>
<dbReference type="InterPro" id="IPR007275">
    <property type="entry name" value="YTH_domain"/>
</dbReference>
<evidence type="ECO:0000256" key="2">
    <source>
        <dbReference type="ARBA" id="ARBA00022490"/>
    </source>
</evidence>
<feature type="region of interest" description="Disordered" evidence="5">
    <location>
        <begin position="204"/>
        <end position="298"/>
    </location>
</feature>
<dbReference type="CDD" id="cd21134">
    <property type="entry name" value="YTH"/>
    <property type="match status" value="1"/>
</dbReference>
<dbReference type="InterPro" id="IPR045168">
    <property type="entry name" value="YTH_prot"/>
</dbReference>
<dbReference type="Gene3D" id="3.10.590.10">
    <property type="entry name" value="ph1033 like domains"/>
    <property type="match status" value="1"/>
</dbReference>
<evidence type="ECO:0000313" key="8">
    <source>
        <dbReference type="Proteomes" id="UP000631114"/>
    </source>
</evidence>
<evidence type="ECO:0000256" key="1">
    <source>
        <dbReference type="ARBA" id="ARBA00004496"/>
    </source>
</evidence>
<name>A0A835H895_9MAGN</name>
<protein>
    <recommendedName>
        <fullName evidence="4">YTH domain-containing family protein</fullName>
    </recommendedName>
</protein>
<evidence type="ECO:0000259" key="6">
    <source>
        <dbReference type="PROSITE" id="PS50882"/>
    </source>
</evidence>
<dbReference type="PANTHER" id="PTHR12357">
    <property type="entry name" value="YTH YT521-B HOMOLOGY DOMAIN-CONTAINING"/>
    <property type="match status" value="1"/>
</dbReference>
<feature type="region of interest" description="Disordered" evidence="5">
    <location>
        <begin position="614"/>
        <end position="641"/>
    </location>
</feature>
<evidence type="ECO:0000256" key="4">
    <source>
        <dbReference type="RuleBase" id="RU369095"/>
    </source>
</evidence>
<dbReference type="PROSITE" id="PS50882">
    <property type="entry name" value="YTH"/>
    <property type="match status" value="1"/>
</dbReference>
<feature type="domain" description="YTH" evidence="6">
    <location>
        <begin position="421"/>
        <end position="562"/>
    </location>
</feature>
<keyword evidence="8" id="KW-1185">Reference proteome</keyword>
<dbReference type="Proteomes" id="UP000631114">
    <property type="component" value="Unassembled WGS sequence"/>
</dbReference>